<dbReference type="PANTHER" id="PTHR36985:SF1">
    <property type="entry name" value="TRANSLOCATION AND ASSEMBLY MODULE SUBUNIT TAMB"/>
    <property type="match status" value="1"/>
</dbReference>
<comment type="subcellular location">
    <subcellularLocation>
        <location evidence="1">Membrane</location>
        <topology evidence="1">Single-pass membrane protein</topology>
    </subcellularLocation>
</comment>
<feature type="domain" description="Translocation and assembly module TamB C-terminal" evidence="6">
    <location>
        <begin position="1170"/>
        <end position="1265"/>
    </location>
</feature>
<evidence type="ECO:0000313" key="8">
    <source>
        <dbReference type="Proteomes" id="UP000644147"/>
    </source>
</evidence>
<dbReference type="EMBL" id="JAEHFX010000006">
    <property type="protein sequence ID" value="MBK0403732.1"/>
    <property type="molecule type" value="Genomic_DNA"/>
</dbReference>
<gene>
    <name evidence="7" type="ORF">I5M27_12095</name>
</gene>
<evidence type="ECO:0000259" key="6">
    <source>
        <dbReference type="Pfam" id="PF04357"/>
    </source>
</evidence>
<evidence type="ECO:0000256" key="1">
    <source>
        <dbReference type="ARBA" id="ARBA00004167"/>
    </source>
</evidence>
<comment type="caution">
    <text evidence="7">The sequence shown here is derived from an EMBL/GenBank/DDBJ whole genome shotgun (WGS) entry which is preliminary data.</text>
</comment>
<organism evidence="7 8">
    <name type="scientific">Adhaeribacter terrigena</name>
    <dbReference type="NCBI Taxonomy" id="2793070"/>
    <lineage>
        <taxon>Bacteria</taxon>
        <taxon>Pseudomonadati</taxon>
        <taxon>Bacteroidota</taxon>
        <taxon>Cytophagia</taxon>
        <taxon>Cytophagales</taxon>
        <taxon>Hymenobacteraceae</taxon>
        <taxon>Adhaeribacter</taxon>
    </lineage>
</organism>
<feature type="transmembrane region" description="Helical" evidence="5">
    <location>
        <begin position="21"/>
        <end position="42"/>
    </location>
</feature>
<dbReference type="Proteomes" id="UP000644147">
    <property type="component" value="Unassembled WGS sequence"/>
</dbReference>
<protein>
    <submittedName>
        <fullName evidence="7">Translocation/assembly module TamB domain-containing protein</fullName>
    </submittedName>
</protein>
<evidence type="ECO:0000256" key="5">
    <source>
        <dbReference type="SAM" id="Phobius"/>
    </source>
</evidence>
<dbReference type="RefSeq" id="WP_200506489.1">
    <property type="nucleotide sequence ID" value="NZ_JAEHFX010000006.1"/>
</dbReference>
<dbReference type="InterPro" id="IPR007452">
    <property type="entry name" value="TamB_C"/>
</dbReference>
<evidence type="ECO:0000256" key="2">
    <source>
        <dbReference type="ARBA" id="ARBA00022692"/>
    </source>
</evidence>
<proteinExistence type="predicted"/>
<feature type="domain" description="Translocation and assembly module TamB C-terminal" evidence="6">
    <location>
        <begin position="1276"/>
        <end position="1736"/>
    </location>
</feature>
<keyword evidence="4 5" id="KW-0472">Membrane</keyword>
<dbReference type="PANTHER" id="PTHR36985">
    <property type="entry name" value="TRANSLOCATION AND ASSEMBLY MODULE SUBUNIT TAMB"/>
    <property type="match status" value="1"/>
</dbReference>
<accession>A0ABS1C3I9</accession>
<evidence type="ECO:0000256" key="4">
    <source>
        <dbReference type="ARBA" id="ARBA00023136"/>
    </source>
</evidence>
<name>A0ABS1C3I9_9BACT</name>
<dbReference type="Pfam" id="PF04357">
    <property type="entry name" value="TamB"/>
    <property type="match status" value="2"/>
</dbReference>
<evidence type="ECO:0000313" key="7">
    <source>
        <dbReference type="EMBL" id="MBK0403732.1"/>
    </source>
</evidence>
<evidence type="ECO:0000256" key="3">
    <source>
        <dbReference type="ARBA" id="ARBA00022989"/>
    </source>
</evidence>
<keyword evidence="3 5" id="KW-1133">Transmembrane helix</keyword>
<sequence length="1758" mass="192741">MNKKTGIITTPHKTSRRILLVLLWILAIPVALILVIVIALQIPAVQQFTAQKATNYLAETLKTKVSIGGFTTDWRNSIVLKEIYLEDQKKDTLVYAERLGLDLNIFGLLNGKIDLGSARLDNAVLNISSTMPDSVYNFDFILEAFATDTAMAQPADTAAGFTYNIGVVELNNVRFTMNDAVGGNNIKAKVGLLQVSMEEFDPENAVYRLGKGRIENSAANYIQTKIPETSSDSIALDIGFQNLALKQVKFNYENKPAAQRIMLDVGTAELAAKNIDLKNARIDLSKFDLQNSAVAYFQDKATPVDSLAVNPVVTAAKLDSAAEKHQGKPVNWVVTLGDMKVQNVNFDFGNFNTPETSKGMDFNHLKFTGINVDLKNLYYSQNKISADLQQLQLQEKSGFKITNFQADVNVESKQASLRNFDLKTGHSHLKPEFSLAYPSLSTIADNVDQLTINADLENSTIGAQDILYFAPYLADNPSFRKIAGRSLTIDGRLYGKVNDLNAENLRVKGLAGTSINVSGNIKEMTNIEKGTLNLQVNEFTTTRTDLLALLPPNTIPKDITLPQRMTISGHIRGNMDNLNLQNFKAAASGGTFLAVSGTVQNASDPNRMRLNLDVNNFTSTRTALQEILPKGTIPPDIQLPEKMQLSGKFNGTLQNFTSNANIKTSFGNAVANISMKPGEQFSGTANLAELDLGKLLKQEQTLGKTTGKVTFSGTGLMPETMRATFDADIQKFEYNQYAYNNISLKGNIDRQNYTVSGNMKDGNLAFNLDGNFNLAGTPPTYKATLNLDGANLKALNLYSEDIKVSGLVVADLQGASPDEMKGTVNISNLHLQKARRNYRADTVAIQLNNSLGKTDIAIQSDIVTGFFRGNNSVSDLAVALPKHIDAYFNIQDAPYPANVTLQNFDFNFDLKRPRIFTAFVPGLKRVRPGKISGSYNTTGMELKMDANLPRIVYMDYTIDSTKLQVRGDAEKIGYNVAFEELIDSTLQIKNVSLAGDIKNNTLGTNLRIAEDNGATRFGLGGVMSVIPNGYRFSFTPGEVVLNKEQWNVSGDNYIQYQNGNIYASNVRLDKNGSALTLNSLGTNTSNAPLEVRFTDFDLANVSRVVERNDSLIAGNVNGTLVIRDIMNTMGISANATITNLAYTGVPIGDLALQAENTSGNRYNLQATLTGNGNNASLSGSYVAQGTSNALNLTANIQSLNLAIAQGLSQGQLKNTGGNLSGNFNITGTVQQPNIRGTANFDNATFAIAMYDATYRLQNQQIVFDERGLNFSNFTLLDSMNNKAVVNGTIFTQNYTDFRFSLDAVTEDFLLLNSTAADYKLYYGRMVVDSNIKVRGNLNLPVVTADVTVVDGSALTIVVPAEAVSKQEQEGIVQFVNMHRRRRPNSTLSEERQDSTQEMALTGIDAHANVAITDKSKFTVIIDETTGDRLEVTGNGTLNAGMDPAGNITLTGRYDVKEGLYKLYFYDIASRELRIDPGSSIIWYGDPLDANLDIRAIYDVKAPVRELVAEQIAGETGSEQNKYRQQLPFLVYVNLNGNMLKPDITFDIRLPEEERGAFSGQIDQRLQMLRSEPSEMNKQVFSLIVLGRFMAPDPLQSSGGGLQETARASLSAALGEQLNQLTNKYAGGLGLELGLNAYQDYSTGDARNRTDLNVAVRQQLLNDRLIFRVGTDIGLEGESPANRPANNSGFAGDFSVEYLILPDGRLRVRGFQHPAYEMLTETQLQETGVALVYQRDFNDFVDLFRKISKAQEKARQQKN</sequence>
<keyword evidence="2 5" id="KW-0812">Transmembrane</keyword>
<keyword evidence="8" id="KW-1185">Reference proteome</keyword>
<reference evidence="7 8" key="1">
    <citation type="submission" date="2020-12" db="EMBL/GenBank/DDBJ databases">
        <title>Bacterial novel species Adhaeribacter sp. BT258 isolated from soil.</title>
        <authorList>
            <person name="Jung H.-Y."/>
        </authorList>
    </citation>
    <scope>NUCLEOTIDE SEQUENCE [LARGE SCALE GENOMIC DNA]</scope>
    <source>
        <strain evidence="7 8">BT258</strain>
    </source>
</reference>